<dbReference type="Gene3D" id="3.40.50.720">
    <property type="entry name" value="NAD(P)-binding Rossmann-like Domain"/>
    <property type="match status" value="1"/>
</dbReference>
<evidence type="ECO:0000313" key="4">
    <source>
        <dbReference type="EMBL" id="HIX56577.1"/>
    </source>
</evidence>
<dbReference type="PRINTS" id="PR00081">
    <property type="entry name" value="GDHRDH"/>
</dbReference>
<dbReference type="Proteomes" id="UP000886829">
    <property type="component" value="Unassembled WGS sequence"/>
</dbReference>
<keyword evidence="2" id="KW-0521">NADP</keyword>
<comment type="similarity">
    <text evidence="1">Belongs to the short-chain dehydrogenases/reductases (SDR) family.</text>
</comment>
<dbReference type="EMBL" id="DXEV01000077">
    <property type="protein sequence ID" value="HIX56577.1"/>
    <property type="molecule type" value="Genomic_DNA"/>
</dbReference>
<dbReference type="InterPro" id="IPR036291">
    <property type="entry name" value="NAD(P)-bd_dom_sf"/>
</dbReference>
<dbReference type="SUPFAM" id="SSF51735">
    <property type="entry name" value="NAD(P)-binding Rossmann-fold domains"/>
    <property type="match status" value="1"/>
</dbReference>
<accession>A0A9D1WD02</accession>
<keyword evidence="3" id="KW-0560">Oxidoreductase</keyword>
<dbReference type="Pfam" id="PF00106">
    <property type="entry name" value="adh_short"/>
    <property type="match status" value="1"/>
</dbReference>
<gene>
    <name evidence="4" type="ORF">H9850_03785</name>
</gene>
<evidence type="ECO:0000256" key="2">
    <source>
        <dbReference type="ARBA" id="ARBA00022857"/>
    </source>
</evidence>
<evidence type="ECO:0000256" key="1">
    <source>
        <dbReference type="ARBA" id="ARBA00006484"/>
    </source>
</evidence>
<reference evidence="4" key="2">
    <citation type="submission" date="2021-04" db="EMBL/GenBank/DDBJ databases">
        <authorList>
            <person name="Gilroy R."/>
        </authorList>
    </citation>
    <scope>NUCLEOTIDE SEQUENCE</scope>
    <source>
        <strain evidence="4">USASDec5-558</strain>
    </source>
</reference>
<evidence type="ECO:0000313" key="5">
    <source>
        <dbReference type="Proteomes" id="UP000886829"/>
    </source>
</evidence>
<sequence>MGENELMLVLGSTSEIAWATVQRLAQDKRLHWRFFLTGRNLAAVKQQAQQLAAATKQEVFFGYFDAMDDLTQHERLWRCVVPTLVVDAAHQQADDRQSPACTPACTPVVYSVLPDGMVQAAAAPSVSDRAGPLGAVFCAVGYLGQREQVQDLAADAEHERVWRCNYSGLLPLLNRAAMYFEQRGYGRLLVISSVAGERGRCSNFFYGAAKAAMTAYLSGLRVRLLHSHREWLRQQARTQSQRSLRNRYQMQVLTILPGYVRTKMVSGRKLPPLITATPEQVAADIVRAMGRGQDVLYTIWVWRYIMLVTRHIPECVFKRLHMF</sequence>
<dbReference type="PANTHER" id="PTHR43391:SF14">
    <property type="entry name" value="DEHYDROGENASE_REDUCTASE SDR FAMILY PROTEIN 7-LIKE"/>
    <property type="match status" value="1"/>
</dbReference>
<organism evidence="4 5">
    <name type="scientific">Candidatus Anaerobiospirillum pullistercoris</name>
    <dbReference type="NCBI Taxonomy" id="2838452"/>
    <lineage>
        <taxon>Bacteria</taxon>
        <taxon>Pseudomonadati</taxon>
        <taxon>Pseudomonadota</taxon>
        <taxon>Gammaproteobacteria</taxon>
        <taxon>Aeromonadales</taxon>
        <taxon>Succinivibrionaceae</taxon>
        <taxon>Anaerobiospirillum</taxon>
    </lineage>
</organism>
<dbReference type="GO" id="GO:0016491">
    <property type="term" value="F:oxidoreductase activity"/>
    <property type="evidence" value="ECO:0007669"/>
    <property type="project" value="UniProtKB-KW"/>
</dbReference>
<dbReference type="InterPro" id="IPR002347">
    <property type="entry name" value="SDR_fam"/>
</dbReference>
<comment type="caution">
    <text evidence="4">The sequence shown here is derived from an EMBL/GenBank/DDBJ whole genome shotgun (WGS) entry which is preliminary data.</text>
</comment>
<name>A0A9D1WD02_9GAMM</name>
<reference evidence="4" key="1">
    <citation type="journal article" date="2021" name="PeerJ">
        <title>Extensive microbial diversity within the chicken gut microbiome revealed by metagenomics and culture.</title>
        <authorList>
            <person name="Gilroy R."/>
            <person name="Ravi A."/>
            <person name="Getino M."/>
            <person name="Pursley I."/>
            <person name="Horton D.L."/>
            <person name="Alikhan N.F."/>
            <person name="Baker D."/>
            <person name="Gharbi K."/>
            <person name="Hall N."/>
            <person name="Watson M."/>
            <person name="Adriaenssens E.M."/>
            <person name="Foster-Nyarko E."/>
            <person name="Jarju S."/>
            <person name="Secka A."/>
            <person name="Antonio M."/>
            <person name="Oren A."/>
            <person name="Chaudhuri R.R."/>
            <person name="La Ragione R."/>
            <person name="Hildebrand F."/>
            <person name="Pallen M.J."/>
        </authorList>
    </citation>
    <scope>NUCLEOTIDE SEQUENCE</scope>
    <source>
        <strain evidence="4">USASDec5-558</strain>
    </source>
</reference>
<proteinExistence type="inferred from homology"/>
<dbReference type="PROSITE" id="PS00061">
    <property type="entry name" value="ADH_SHORT"/>
    <property type="match status" value="1"/>
</dbReference>
<evidence type="ECO:0000256" key="3">
    <source>
        <dbReference type="ARBA" id="ARBA00023002"/>
    </source>
</evidence>
<dbReference type="InterPro" id="IPR020904">
    <property type="entry name" value="Sc_DH/Rdtase_CS"/>
</dbReference>
<dbReference type="PANTHER" id="PTHR43391">
    <property type="entry name" value="RETINOL DEHYDROGENASE-RELATED"/>
    <property type="match status" value="1"/>
</dbReference>
<dbReference type="AlphaFoldDB" id="A0A9D1WD02"/>
<protein>
    <submittedName>
        <fullName evidence="4">SDR family NAD(P)-dependent oxidoreductase</fullName>
    </submittedName>
</protein>